<dbReference type="GO" id="GO:0016491">
    <property type="term" value="F:oxidoreductase activity"/>
    <property type="evidence" value="ECO:0007669"/>
    <property type="project" value="TreeGrafter"/>
</dbReference>
<dbReference type="InterPro" id="IPR002347">
    <property type="entry name" value="SDR_fam"/>
</dbReference>
<dbReference type="PANTHER" id="PTHR43544:SF38">
    <property type="entry name" value="C-FACTOR-RELATED"/>
    <property type="match status" value="1"/>
</dbReference>
<reference evidence="2" key="3">
    <citation type="submission" date="2025-09" db="UniProtKB">
        <authorList>
            <consortium name="Ensembl"/>
        </authorList>
    </citation>
    <scope>IDENTIFICATION</scope>
</reference>
<name>A0A670K4E8_PODMU</name>
<proteinExistence type="inferred from homology"/>
<dbReference type="SUPFAM" id="SSF51735">
    <property type="entry name" value="NAD(P)-binding Rossmann-fold domains"/>
    <property type="match status" value="1"/>
</dbReference>
<dbReference type="Pfam" id="PF00106">
    <property type="entry name" value="adh_short"/>
    <property type="match status" value="1"/>
</dbReference>
<reference evidence="2 3" key="1">
    <citation type="journal article" date="2019" name="Proc. Natl. Acad. Sci. U.S.A.">
        <title>Regulatory changes in pterin and carotenoid genes underlie balanced color polymorphisms in the wall lizard.</title>
        <authorList>
            <person name="Andrade P."/>
            <person name="Pinho C."/>
            <person name="Perez I de Lanuza G."/>
            <person name="Afonso S."/>
            <person name="Brejcha J."/>
            <person name="Rubin C.J."/>
            <person name="Wallerman O."/>
            <person name="Pereira P."/>
            <person name="Sabatino S.J."/>
            <person name="Bellati A."/>
            <person name="Pellitteri-Rosa D."/>
            <person name="Bosakova Z."/>
            <person name="Bunikis I."/>
            <person name="Carretero M.A."/>
            <person name="Feiner N."/>
            <person name="Marsik P."/>
            <person name="Pauperio F."/>
            <person name="Salvi D."/>
            <person name="Soler L."/>
            <person name="While G.M."/>
            <person name="Uller T."/>
            <person name="Font E."/>
            <person name="Andersson L."/>
            <person name="Carneiro M."/>
        </authorList>
    </citation>
    <scope>NUCLEOTIDE SEQUENCE</scope>
</reference>
<protein>
    <submittedName>
        <fullName evidence="2">C-factor-like</fullName>
    </submittedName>
</protein>
<keyword evidence="3" id="KW-1185">Reference proteome</keyword>
<dbReference type="OrthoDB" id="7289984at2759"/>
<dbReference type="RefSeq" id="XP_028595146.1">
    <property type="nucleotide sequence ID" value="XM_028739313.1"/>
</dbReference>
<dbReference type="Gene3D" id="3.40.50.720">
    <property type="entry name" value="NAD(P)-binding Rossmann-like Domain"/>
    <property type="match status" value="1"/>
</dbReference>
<dbReference type="CDD" id="cd05325">
    <property type="entry name" value="carb_red_sniffer_like_SDR_c"/>
    <property type="match status" value="1"/>
</dbReference>
<dbReference type="InterPro" id="IPR051468">
    <property type="entry name" value="Fungal_SecMetab_SDRs"/>
</dbReference>
<dbReference type="OMA" id="YENHEIA"/>
<dbReference type="PRINTS" id="PR00080">
    <property type="entry name" value="SDRFAMILY"/>
</dbReference>
<dbReference type="PANTHER" id="PTHR43544">
    <property type="entry name" value="SHORT-CHAIN DEHYDROGENASE/REDUCTASE"/>
    <property type="match status" value="1"/>
</dbReference>
<dbReference type="GeneTree" id="ENSGT00940000163363"/>
<sequence>MSGAHFHSVLVTGANRGIGLEMVKQLLGLREPPKWVFATCRDPHGGKSQELRSLASKHPCLVILQLESTDEASIKAAAKEVEVHLAGSGLNLLINNAGVMPPSTLESVDKEDMLSVYRINLIGPMLVTQAFLPMLKTAAKRSNRKGLNCSRAAIINVSTIGSSIGRPPSMATFPVISYRCSKTALNMLTRCQSLEYKDDGILCVALHPGWVKTEMGTEKAELTVQESVQGIIQVLSSINEEKNSRLVDWEGRIVPW</sequence>
<dbReference type="AlphaFoldDB" id="A0A670K4E8"/>
<dbReference type="PRINTS" id="PR00081">
    <property type="entry name" value="GDHRDH"/>
</dbReference>
<dbReference type="GeneID" id="114601797"/>
<comment type="similarity">
    <text evidence="1">Belongs to the short-chain dehydrogenases/reductases (SDR) family.</text>
</comment>
<dbReference type="KEGG" id="pmua:114601797"/>
<gene>
    <name evidence="2" type="primary">LOC114601797</name>
</gene>
<evidence type="ECO:0000313" key="3">
    <source>
        <dbReference type="Proteomes" id="UP000472272"/>
    </source>
</evidence>
<dbReference type="GO" id="GO:0005737">
    <property type="term" value="C:cytoplasm"/>
    <property type="evidence" value="ECO:0007669"/>
    <property type="project" value="TreeGrafter"/>
</dbReference>
<evidence type="ECO:0000256" key="1">
    <source>
        <dbReference type="RuleBase" id="RU000363"/>
    </source>
</evidence>
<organism evidence="2 3">
    <name type="scientific">Podarcis muralis</name>
    <name type="common">Wall lizard</name>
    <name type="synonym">Lacerta muralis</name>
    <dbReference type="NCBI Taxonomy" id="64176"/>
    <lineage>
        <taxon>Eukaryota</taxon>
        <taxon>Metazoa</taxon>
        <taxon>Chordata</taxon>
        <taxon>Craniata</taxon>
        <taxon>Vertebrata</taxon>
        <taxon>Euteleostomi</taxon>
        <taxon>Lepidosauria</taxon>
        <taxon>Squamata</taxon>
        <taxon>Bifurcata</taxon>
        <taxon>Unidentata</taxon>
        <taxon>Episquamata</taxon>
        <taxon>Laterata</taxon>
        <taxon>Lacertibaenia</taxon>
        <taxon>Lacertidae</taxon>
        <taxon>Podarcis</taxon>
    </lineage>
</organism>
<dbReference type="Ensembl" id="ENSPMRT00000032380.1">
    <property type="protein sequence ID" value="ENSPMRP00000030529.1"/>
    <property type="gene ID" value="ENSPMRG00000019766.1"/>
</dbReference>
<dbReference type="InterPro" id="IPR036291">
    <property type="entry name" value="NAD(P)-bd_dom_sf"/>
</dbReference>
<dbReference type="Proteomes" id="UP000472272">
    <property type="component" value="Chromosome 8"/>
</dbReference>
<reference evidence="2" key="2">
    <citation type="submission" date="2025-08" db="UniProtKB">
        <authorList>
            <consortium name="Ensembl"/>
        </authorList>
    </citation>
    <scope>IDENTIFICATION</scope>
</reference>
<evidence type="ECO:0000313" key="2">
    <source>
        <dbReference type="Ensembl" id="ENSPMRP00000030529.1"/>
    </source>
</evidence>
<accession>A0A670K4E8</accession>